<keyword evidence="2" id="KW-1185">Reference proteome</keyword>
<name>A0AAD5MXM1_PARTN</name>
<gene>
    <name evidence="1" type="ORF">KIN20_023933</name>
</gene>
<comment type="caution">
    <text evidence="1">The sequence shown here is derived from an EMBL/GenBank/DDBJ whole genome shotgun (WGS) entry which is preliminary data.</text>
</comment>
<reference evidence="1" key="1">
    <citation type="submission" date="2021-06" db="EMBL/GenBank/DDBJ databases">
        <title>Parelaphostrongylus tenuis whole genome reference sequence.</title>
        <authorList>
            <person name="Garwood T.J."/>
            <person name="Larsen P.A."/>
            <person name="Fountain-Jones N.M."/>
            <person name="Garbe J.R."/>
            <person name="Macchietto M.G."/>
            <person name="Kania S.A."/>
            <person name="Gerhold R.W."/>
            <person name="Richards J.E."/>
            <person name="Wolf T.M."/>
        </authorList>
    </citation>
    <scope>NUCLEOTIDE SEQUENCE</scope>
    <source>
        <strain evidence="1">MNPRO001-30</strain>
        <tissue evidence="1">Meninges</tissue>
    </source>
</reference>
<organism evidence="1 2">
    <name type="scientific">Parelaphostrongylus tenuis</name>
    <name type="common">Meningeal worm</name>
    <dbReference type="NCBI Taxonomy" id="148309"/>
    <lineage>
        <taxon>Eukaryota</taxon>
        <taxon>Metazoa</taxon>
        <taxon>Ecdysozoa</taxon>
        <taxon>Nematoda</taxon>
        <taxon>Chromadorea</taxon>
        <taxon>Rhabditida</taxon>
        <taxon>Rhabditina</taxon>
        <taxon>Rhabditomorpha</taxon>
        <taxon>Strongyloidea</taxon>
        <taxon>Metastrongylidae</taxon>
        <taxon>Parelaphostrongylus</taxon>
    </lineage>
</organism>
<dbReference type="AlphaFoldDB" id="A0AAD5MXM1"/>
<accession>A0AAD5MXM1</accession>
<evidence type="ECO:0000313" key="2">
    <source>
        <dbReference type="Proteomes" id="UP001196413"/>
    </source>
</evidence>
<dbReference type="EMBL" id="JAHQIW010004837">
    <property type="protein sequence ID" value="KAJ1363963.1"/>
    <property type="molecule type" value="Genomic_DNA"/>
</dbReference>
<evidence type="ECO:0000313" key="1">
    <source>
        <dbReference type="EMBL" id="KAJ1363963.1"/>
    </source>
</evidence>
<dbReference type="Proteomes" id="UP001196413">
    <property type="component" value="Unassembled WGS sequence"/>
</dbReference>
<proteinExistence type="predicted"/>
<sequence length="92" mass="10372">MVLKWFGRSSADAFDSTRLDLNSDTNKFRAVESCNNNKGFVDLMDQIAAYFPFFRRLEIECGKSAFPKIGYCSRTRPLQKFTSKSSVISAAA</sequence>
<protein>
    <submittedName>
        <fullName evidence="1">Uncharacterized protein</fullName>
    </submittedName>
</protein>